<proteinExistence type="predicted"/>
<gene>
    <name evidence="1" type="ORF">MRB53_016806</name>
</gene>
<accession>A0ACC2M4L2</accession>
<dbReference type="EMBL" id="CM056813">
    <property type="protein sequence ID" value="KAJ8640112.1"/>
    <property type="molecule type" value="Genomic_DNA"/>
</dbReference>
<evidence type="ECO:0000313" key="2">
    <source>
        <dbReference type="Proteomes" id="UP001234297"/>
    </source>
</evidence>
<protein>
    <submittedName>
        <fullName evidence="1">Uncharacterized protein</fullName>
    </submittedName>
</protein>
<reference evidence="1 2" key="1">
    <citation type="journal article" date="2022" name="Hortic Res">
        <title>A haplotype resolved chromosomal level avocado genome allows analysis of novel avocado genes.</title>
        <authorList>
            <person name="Nath O."/>
            <person name="Fletcher S.J."/>
            <person name="Hayward A."/>
            <person name="Shaw L.M."/>
            <person name="Masouleh A.K."/>
            <person name="Furtado A."/>
            <person name="Henry R.J."/>
            <person name="Mitter N."/>
        </authorList>
    </citation>
    <scope>NUCLEOTIDE SEQUENCE [LARGE SCALE GENOMIC DNA]</scope>
    <source>
        <strain evidence="2">cv. Hass</strain>
    </source>
</reference>
<dbReference type="Proteomes" id="UP001234297">
    <property type="component" value="Chromosome 5"/>
</dbReference>
<keyword evidence="2" id="KW-1185">Reference proteome</keyword>
<sequence>MARGMLENSYQLISEQFDPDMEDNTFGAQMEEGMHNLQCFQIELKETYEHHDKLLTEILRCLENLWAAHSVAKARDNIAINLQGVDGSWLMSGWNSSLAKGICRYGMASAPEESIMPLVQVNYTQFLINGQLVDATLGKTFPTLYPTTGEVIVHVDEGDPKDVNCAVMMGLKFHGITMLATMRAVICLKEKELEFKFVPVNIAAGDHKKEPSISQIPFGHAPALEDGDLKLIVFRAIMKDISHEYTSKGTEPIYRDLKKKMIEMVWMEVEAHQFDQEA</sequence>
<evidence type="ECO:0000313" key="1">
    <source>
        <dbReference type="EMBL" id="KAJ8640112.1"/>
    </source>
</evidence>
<organism evidence="1 2">
    <name type="scientific">Persea americana</name>
    <name type="common">Avocado</name>
    <dbReference type="NCBI Taxonomy" id="3435"/>
    <lineage>
        <taxon>Eukaryota</taxon>
        <taxon>Viridiplantae</taxon>
        <taxon>Streptophyta</taxon>
        <taxon>Embryophyta</taxon>
        <taxon>Tracheophyta</taxon>
        <taxon>Spermatophyta</taxon>
        <taxon>Magnoliopsida</taxon>
        <taxon>Magnoliidae</taxon>
        <taxon>Laurales</taxon>
        <taxon>Lauraceae</taxon>
        <taxon>Persea</taxon>
    </lineage>
</organism>
<comment type="caution">
    <text evidence="1">The sequence shown here is derived from an EMBL/GenBank/DDBJ whole genome shotgun (WGS) entry which is preliminary data.</text>
</comment>
<name>A0ACC2M4L2_PERAE</name>